<comment type="caution">
    <text evidence="2">The sequence shown here is derived from an EMBL/GenBank/DDBJ whole genome shotgun (WGS) entry which is preliminary data.</text>
</comment>
<dbReference type="RefSeq" id="WP_018662314.1">
    <property type="nucleotide sequence ID" value="NZ_HF952018.1"/>
</dbReference>
<accession>R7RSR4</accession>
<dbReference type="PROSITE" id="PS51831">
    <property type="entry name" value="HD"/>
    <property type="match status" value="1"/>
</dbReference>
<dbReference type="SMART" id="SM00471">
    <property type="entry name" value="HDc"/>
    <property type="match status" value="1"/>
</dbReference>
<protein>
    <submittedName>
        <fullName evidence="2">Conserved protein</fullName>
    </submittedName>
</protein>
<gene>
    <name evidence="2" type="ORF">TCEL_00379</name>
</gene>
<dbReference type="SUPFAM" id="SSF109604">
    <property type="entry name" value="HD-domain/PDEase-like"/>
    <property type="match status" value="1"/>
</dbReference>
<dbReference type="eggNOG" id="COG3294">
    <property type="taxonomic scope" value="Bacteria"/>
</dbReference>
<sequence length="219" mass="24746">MITLNDVKNNIEIKTYMEQGDRFLGAMGFTEHSLRHATIVSNIASNILKQLGYSEREVELAAIAGFLHDIGNVVSRHDHGQTGAIISMRILKEMGMDFNEIALIASAIGNHEEEYGHPVNNIAAALIIADKTDVHRGRVRNKEFATFDIHDRVNYAAEKSEVEILSDEKIIRLNLKINIEICPVMEYFEIFLARMMMCRKAAAFLNTNFQLVINDARLL</sequence>
<evidence type="ECO:0000259" key="1">
    <source>
        <dbReference type="PROSITE" id="PS51831"/>
    </source>
</evidence>
<dbReference type="Proteomes" id="UP000014923">
    <property type="component" value="Unassembled WGS sequence"/>
</dbReference>
<dbReference type="InterPro" id="IPR006674">
    <property type="entry name" value="HD_domain"/>
</dbReference>
<dbReference type="OrthoDB" id="247014at2"/>
<evidence type="ECO:0000313" key="2">
    <source>
        <dbReference type="EMBL" id="CDF58333.1"/>
    </source>
</evidence>
<organism evidence="2 3">
    <name type="scientific">Thermobrachium celere DSM 8682</name>
    <dbReference type="NCBI Taxonomy" id="941824"/>
    <lineage>
        <taxon>Bacteria</taxon>
        <taxon>Bacillati</taxon>
        <taxon>Bacillota</taxon>
        <taxon>Clostridia</taxon>
        <taxon>Eubacteriales</taxon>
        <taxon>Clostridiaceae</taxon>
        <taxon>Thermobrachium</taxon>
    </lineage>
</organism>
<dbReference type="EMBL" id="CAVN010000097">
    <property type="protein sequence ID" value="CDF58333.1"/>
    <property type="molecule type" value="Genomic_DNA"/>
</dbReference>
<keyword evidence="3" id="KW-1185">Reference proteome</keyword>
<dbReference type="InterPro" id="IPR003607">
    <property type="entry name" value="HD/PDEase_dom"/>
</dbReference>
<feature type="domain" description="HD" evidence="1">
    <location>
        <begin position="33"/>
        <end position="135"/>
    </location>
</feature>
<dbReference type="HOGENOM" id="CLU_081221_0_0_9"/>
<name>R7RSR4_9CLOT</name>
<evidence type="ECO:0000313" key="3">
    <source>
        <dbReference type="Proteomes" id="UP000014923"/>
    </source>
</evidence>
<proteinExistence type="predicted"/>
<dbReference type="Pfam" id="PF01966">
    <property type="entry name" value="HD"/>
    <property type="match status" value="1"/>
</dbReference>
<reference evidence="2" key="1">
    <citation type="submission" date="2013-03" db="EMBL/GenBank/DDBJ databases">
        <title>Draft genome sequence of the hydrogen-ethanol-producing anaerobic alkalithermophilic Caloramator celere.</title>
        <authorList>
            <person name="Ciranna A."/>
            <person name="Larjo A."/>
            <person name="Kivisto A."/>
            <person name="Santala V."/>
            <person name="Roos C."/>
            <person name="Karp M."/>
        </authorList>
    </citation>
    <scope>NUCLEOTIDE SEQUENCE [LARGE SCALE GENOMIC DNA]</scope>
    <source>
        <strain evidence="2">DSM 8682</strain>
    </source>
</reference>
<dbReference type="AlphaFoldDB" id="R7RSR4"/>
<dbReference type="CDD" id="cd00077">
    <property type="entry name" value="HDc"/>
    <property type="match status" value="1"/>
</dbReference>
<dbReference type="Gene3D" id="1.10.3210.10">
    <property type="entry name" value="Hypothetical protein af1432"/>
    <property type="match status" value="1"/>
</dbReference>